<dbReference type="STRING" id="1798482.A2763_02355"/>
<organism evidence="2 3">
    <name type="scientific">Candidatus Kaiserbacteria bacterium RIFCSPHIGHO2_01_FULL_54_36</name>
    <dbReference type="NCBI Taxonomy" id="1798482"/>
    <lineage>
        <taxon>Bacteria</taxon>
        <taxon>Candidatus Kaiseribacteriota</taxon>
    </lineage>
</organism>
<evidence type="ECO:0000313" key="2">
    <source>
        <dbReference type="EMBL" id="OGG50743.1"/>
    </source>
</evidence>
<evidence type="ECO:0000313" key="3">
    <source>
        <dbReference type="Proteomes" id="UP000178370"/>
    </source>
</evidence>
<name>A0A1F6CNH3_9BACT</name>
<dbReference type="AlphaFoldDB" id="A0A1F6CNH3"/>
<dbReference type="Proteomes" id="UP000178370">
    <property type="component" value="Unassembled WGS sequence"/>
</dbReference>
<reference evidence="2 3" key="1">
    <citation type="journal article" date="2016" name="Nat. Commun.">
        <title>Thousands of microbial genomes shed light on interconnected biogeochemical processes in an aquifer system.</title>
        <authorList>
            <person name="Anantharaman K."/>
            <person name="Brown C.T."/>
            <person name="Hug L.A."/>
            <person name="Sharon I."/>
            <person name="Castelle C.J."/>
            <person name="Probst A.J."/>
            <person name="Thomas B.C."/>
            <person name="Singh A."/>
            <person name="Wilkins M.J."/>
            <person name="Karaoz U."/>
            <person name="Brodie E.L."/>
            <person name="Williams K.H."/>
            <person name="Hubbard S.S."/>
            <person name="Banfield J.F."/>
        </authorList>
    </citation>
    <scope>NUCLEOTIDE SEQUENCE [LARGE SCALE GENOMIC DNA]</scope>
</reference>
<keyword evidence="1" id="KW-0812">Transmembrane</keyword>
<keyword evidence="1" id="KW-0472">Membrane</keyword>
<dbReference type="EMBL" id="MFKV01000007">
    <property type="protein sequence ID" value="OGG50743.1"/>
    <property type="molecule type" value="Genomic_DNA"/>
</dbReference>
<sequence length="84" mass="9703">MNKELKRILLIAAAVIFIILGLIGLALPFLQGFLFLFIGVALLSLVSKRMREWLEVHTRRYPRAHKFVERIHAWMMKNIGDAGE</sequence>
<evidence type="ECO:0000256" key="1">
    <source>
        <dbReference type="SAM" id="Phobius"/>
    </source>
</evidence>
<accession>A0A1F6CNH3</accession>
<gene>
    <name evidence="2" type="ORF">A2763_02355</name>
</gene>
<proteinExistence type="predicted"/>
<feature type="transmembrane region" description="Helical" evidence="1">
    <location>
        <begin position="7"/>
        <end position="27"/>
    </location>
</feature>
<keyword evidence="1" id="KW-1133">Transmembrane helix</keyword>
<comment type="caution">
    <text evidence="2">The sequence shown here is derived from an EMBL/GenBank/DDBJ whole genome shotgun (WGS) entry which is preliminary data.</text>
</comment>
<feature type="transmembrane region" description="Helical" evidence="1">
    <location>
        <begin position="33"/>
        <end position="50"/>
    </location>
</feature>
<protein>
    <submittedName>
        <fullName evidence="2">Uncharacterized protein</fullName>
    </submittedName>
</protein>